<dbReference type="InterPro" id="IPR013766">
    <property type="entry name" value="Thioredoxin_domain"/>
</dbReference>
<evidence type="ECO:0000256" key="2">
    <source>
        <dbReference type="ARBA" id="ARBA00023284"/>
    </source>
</evidence>
<dbReference type="InterPro" id="IPR000866">
    <property type="entry name" value="AhpC/TSA"/>
</dbReference>
<dbReference type="PANTHER" id="PTHR43110:SF1">
    <property type="entry name" value="THIOL PEROXIDASE"/>
    <property type="match status" value="1"/>
</dbReference>
<evidence type="ECO:0000259" key="3">
    <source>
        <dbReference type="PROSITE" id="PS51352"/>
    </source>
</evidence>
<dbReference type="PIRSF" id="PIRSF000239">
    <property type="entry name" value="AHPC"/>
    <property type="match status" value="1"/>
</dbReference>
<feature type="domain" description="Thioredoxin" evidence="3">
    <location>
        <begin position="4"/>
        <end position="155"/>
    </location>
</feature>
<keyword evidence="1" id="KW-0560">Oxidoreductase</keyword>
<gene>
    <name evidence="4" type="ORF">UFOPK2360_00409</name>
</gene>
<dbReference type="GO" id="GO:0016491">
    <property type="term" value="F:oxidoreductase activity"/>
    <property type="evidence" value="ECO:0007669"/>
    <property type="project" value="UniProtKB-KW"/>
</dbReference>
<dbReference type="InterPro" id="IPR036249">
    <property type="entry name" value="Thioredoxin-like_sf"/>
</dbReference>
<dbReference type="PANTHER" id="PTHR43110">
    <property type="entry name" value="THIOL PEROXIDASE"/>
    <property type="match status" value="1"/>
</dbReference>
<organism evidence="4">
    <name type="scientific">freshwater metagenome</name>
    <dbReference type="NCBI Taxonomy" id="449393"/>
    <lineage>
        <taxon>unclassified sequences</taxon>
        <taxon>metagenomes</taxon>
        <taxon>ecological metagenomes</taxon>
    </lineage>
</organism>
<keyword evidence="2" id="KW-0676">Redox-active center</keyword>
<accession>A0A6J6MZ67</accession>
<dbReference type="PROSITE" id="PS51352">
    <property type="entry name" value="THIOREDOXIN_2"/>
    <property type="match status" value="1"/>
</dbReference>
<dbReference type="InterPro" id="IPR050455">
    <property type="entry name" value="Tpx_Peroxidase_subfamily"/>
</dbReference>
<protein>
    <submittedName>
        <fullName evidence="4">Unannotated protein</fullName>
    </submittedName>
</protein>
<reference evidence="4" key="1">
    <citation type="submission" date="2020-05" db="EMBL/GenBank/DDBJ databases">
        <authorList>
            <person name="Chiriac C."/>
            <person name="Salcher M."/>
            <person name="Ghai R."/>
            <person name="Kavagutti S V."/>
        </authorList>
    </citation>
    <scope>NUCLEOTIDE SEQUENCE</scope>
</reference>
<dbReference type="Pfam" id="PF00578">
    <property type="entry name" value="AhpC-TSA"/>
    <property type="match status" value="1"/>
</dbReference>
<dbReference type="EMBL" id="CAEZXH010000014">
    <property type="protein sequence ID" value="CAB4679182.1"/>
    <property type="molecule type" value="Genomic_DNA"/>
</dbReference>
<dbReference type="AlphaFoldDB" id="A0A6J6MZ67"/>
<name>A0A6J6MZ67_9ZZZZ</name>
<sequence length="156" mass="17198">MSSPAVGSVAPDFELTNQHGQKVSLASYRDKKNVVVLFYPFAFSGICTGELCALRDDLAPFQNDQVELLAISCDPMYSLKAFADAEKYEFSLLADFWPHGEVAKKYGVFQEERGFATRGTFVIDKSGTIRWSIVNGPGEARILTDYKAALAVLPTM</sequence>
<dbReference type="CDD" id="cd03018">
    <property type="entry name" value="PRX_AhpE_like"/>
    <property type="match status" value="1"/>
</dbReference>
<dbReference type="GO" id="GO:0016209">
    <property type="term" value="F:antioxidant activity"/>
    <property type="evidence" value="ECO:0007669"/>
    <property type="project" value="InterPro"/>
</dbReference>
<proteinExistence type="predicted"/>
<dbReference type="InterPro" id="IPR024706">
    <property type="entry name" value="Peroxiredoxin_AhpC-typ"/>
</dbReference>
<evidence type="ECO:0000313" key="4">
    <source>
        <dbReference type="EMBL" id="CAB4679182.1"/>
    </source>
</evidence>
<dbReference type="FunFam" id="3.40.30.10:FF:000118">
    <property type="entry name" value="Peroxiredoxin AhpE"/>
    <property type="match status" value="1"/>
</dbReference>
<evidence type="ECO:0000256" key="1">
    <source>
        <dbReference type="ARBA" id="ARBA00023002"/>
    </source>
</evidence>
<dbReference type="Gene3D" id="3.40.30.10">
    <property type="entry name" value="Glutaredoxin"/>
    <property type="match status" value="1"/>
</dbReference>
<dbReference type="SUPFAM" id="SSF52833">
    <property type="entry name" value="Thioredoxin-like"/>
    <property type="match status" value="1"/>
</dbReference>